<evidence type="ECO:0000313" key="7">
    <source>
        <dbReference type="Ensembl" id="ENSAMXP00000028549.1"/>
    </source>
</evidence>
<dbReference type="OMA" id="RAKMEPS"/>
<reference evidence="8" key="2">
    <citation type="journal article" date="2014" name="Nat. Commun.">
        <title>The cavefish genome reveals candidate genes for eye loss.</title>
        <authorList>
            <person name="McGaugh S.E."/>
            <person name="Gross J.B."/>
            <person name="Aken B."/>
            <person name="Blin M."/>
            <person name="Borowsky R."/>
            <person name="Chalopin D."/>
            <person name="Hinaux H."/>
            <person name="Jeffery W.R."/>
            <person name="Keene A."/>
            <person name="Ma L."/>
            <person name="Minx P."/>
            <person name="Murphy D."/>
            <person name="O'Quin K.E."/>
            <person name="Retaux S."/>
            <person name="Rohner N."/>
            <person name="Searle S.M."/>
            <person name="Stahl B.A."/>
            <person name="Tabin C."/>
            <person name="Volff J.N."/>
            <person name="Yoshizawa M."/>
            <person name="Warren W.C."/>
        </authorList>
    </citation>
    <scope>NUCLEOTIDE SEQUENCE [LARGE SCALE GENOMIC DNA]</scope>
    <source>
        <strain evidence="8">female</strain>
    </source>
</reference>
<dbReference type="Proteomes" id="UP000018467">
    <property type="component" value="Unassembled WGS sequence"/>
</dbReference>
<feature type="region of interest" description="Disordered" evidence="6">
    <location>
        <begin position="70"/>
        <end position="90"/>
    </location>
</feature>
<dbReference type="CTD" id="157657"/>
<evidence type="ECO:0000256" key="2">
    <source>
        <dbReference type="ARBA" id="ARBA00004496"/>
    </source>
</evidence>
<dbReference type="OrthoDB" id="259905at2759"/>
<comment type="function">
    <text evidence="4">May be involved in photoreceptor outer segment disk morphogenesis.</text>
</comment>
<dbReference type="FunCoup" id="A0A3B1IH25">
    <property type="interactions" value="196"/>
</dbReference>
<dbReference type="PANTHER" id="PTHR33958">
    <property type="entry name" value="PROTEIN C8ORF37"/>
    <property type="match status" value="1"/>
</dbReference>
<evidence type="ECO:0000256" key="1">
    <source>
        <dbReference type="ARBA" id="ARBA00004437"/>
    </source>
</evidence>
<evidence type="ECO:0000256" key="6">
    <source>
        <dbReference type="SAM" id="MobiDB-lite"/>
    </source>
</evidence>
<dbReference type="KEGG" id="amex:103027925"/>
<dbReference type="Bgee" id="ENSAMXG00000039888">
    <property type="expression patterns" value="Expressed in testis and 14 other cell types or tissues"/>
</dbReference>
<sequence>MADNLDDLLDEVEEKFCRNASVSARPAREIKLKPENFRVRRSEESLSSPVRKHEAYGDDIEAVLQEILDNDDDDDQTGSSDIPATVRSHAKDSCPQTASKKCCPVFLGGSLVTSGVGTSISQRACDQLRCTACDFGIAMFNDHEWDSSCDYLFFRNNMPDRTKLRAKLKRRQGARAYACQCSWYSANSLSELRHNPQLKWVCGQHRA</sequence>
<keyword evidence="3" id="KW-0963">Cytoplasm</keyword>
<keyword evidence="8" id="KW-1185">Reference proteome</keyword>
<dbReference type="Pfam" id="PF14996">
    <property type="entry name" value="RMP"/>
    <property type="match status" value="1"/>
</dbReference>
<accession>A0A3B1IH25</accession>
<dbReference type="InParanoid" id="A0A3B1IH25"/>
<dbReference type="PANTHER" id="PTHR33958:SF1">
    <property type="entry name" value="CILIA- AND FLAGELLA-ASSOCIATED PROTEIN 418"/>
    <property type="match status" value="1"/>
</dbReference>
<dbReference type="AlphaFoldDB" id="A0A3B1IH25"/>
<dbReference type="GO" id="GO:0001917">
    <property type="term" value="C:photoreceptor inner segment"/>
    <property type="evidence" value="ECO:0007669"/>
    <property type="project" value="UniProtKB-SubCell"/>
</dbReference>
<organism evidence="7 8">
    <name type="scientific">Astyanax mexicanus</name>
    <name type="common">Blind cave fish</name>
    <name type="synonym">Astyanax fasciatus mexicanus</name>
    <dbReference type="NCBI Taxonomy" id="7994"/>
    <lineage>
        <taxon>Eukaryota</taxon>
        <taxon>Metazoa</taxon>
        <taxon>Chordata</taxon>
        <taxon>Craniata</taxon>
        <taxon>Vertebrata</taxon>
        <taxon>Euteleostomi</taxon>
        <taxon>Actinopterygii</taxon>
        <taxon>Neopterygii</taxon>
        <taxon>Teleostei</taxon>
        <taxon>Ostariophysi</taxon>
        <taxon>Characiformes</taxon>
        <taxon>Characoidei</taxon>
        <taxon>Acestrorhamphidae</taxon>
        <taxon>Acestrorhamphinae</taxon>
        <taxon>Astyanax</taxon>
    </lineage>
</organism>
<dbReference type="InterPro" id="IPR029239">
    <property type="entry name" value="CFAP418"/>
</dbReference>
<evidence type="ECO:0000256" key="3">
    <source>
        <dbReference type="ARBA" id="ARBA00022490"/>
    </source>
</evidence>
<dbReference type="GeneTree" id="ENSGT00390000006173"/>
<proteinExistence type="predicted"/>
<evidence type="ECO:0000256" key="4">
    <source>
        <dbReference type="ARBA" id="ARBA00024819"/>
    </source>
</evidence>
<evidence type="ECO:0000256" key="5">
    <source>
        <dbReference type="ARBA" id="ARBA00026215"/>
    </source>
</evidence>
<dbReference type="GO" id="GO:0005829">
    <property type="term" value="C:cytosol"/>
    <property type="evidence" value="ECO:0007669"/>
    <property type="project" value="TreeGrafter"/>
</dbReference>
<dbReference type="STRING" id="7994.ENSAMXP00000028549"/>
<protein>
    <recommendedName>
        <fullName evidence="5">Cilia- and flagella-associated protein 418</fullName>
    </recommendedName>
</protein>
<reference evidence="8" key="1">
    <citation type="submission" date="2013-03" db="EMBL/GenBank/DDBJ databases">
        <authorList>
            <person name="Jeffery W."/>
            <person name="Warren W."/>
            <person name="Wilson R.K."/>
        </authorList>
    </citation>
    <scope>NUCLEOTIDE SEQUENCE</scope>
    <source>
        <strain evidence="8">female</strain>
    </source>
</reference>
<comment type="subcellular location">
    <subcellularLocation>
        <location evidence="2">Cytoplasm</location>
    </subcellularLocation>
    <subcellularLocation>
        <location evidence="1">Photoreceptor inner segment</location>
    </subcellularLocation>
</comment>
<dbReference type="Ensembl" id="ENSAMXT00000033289.1">
    <property type="protein sequence ID" value="ENSAMXP00000028549.1"/>
    <property type="gene ID" value="ENSAMXG00000039888.1"/>
</dbReference>
<reference evidence="7" key="3">
    <citation type="submission" date="2025-08" db="UniProtKB">
        <authorList>
            <consortium name="Ensembl"/>
        </authorList>
    </citation>
    <scope>IDENTIFICATION</scope>
</reference>
<reference evidence="7" key="4">
    <citation type="submission" date="2025-09" db="UniProtKB">
        <authorList>
            <consortium name="Ensembl"/>
        </authorList>
    </citation>
    <scope>IDENTIFICATION</scope>
</reference>
<evidence type="ECO:0000313" key="8">
    <source>
        <dbReference type="Proteomes" id="UP000018467"/>
    </source>
</evidence>
<name>A0A3B1IH25_ASTMX</name>
<dbReference type="GeneID" id="103027925"/>